<proteinExistence type="predicted"/>
<organism evidence="3 4">
    <name type="scientific">Candidatus Giovannonibacteria bacterium GW2011_GWF2_42_19</name>
    <dbReference type="NCBI Taxonomy" id="1618659"/>
    <lineage>
        <taxon>Bacteria</taxon>
        <taxon>Candidatus Giovannoniibacteriota</taxon>
    </lineage>
</organism>
<feature type="transmembrane region" description="Helical" evidence="2">
    <location>
        <begin position="23"/>
        <end position="44"/>
    </location>
</feature>
<reference evidence="3 4" key="1">
    <citation type="journal article" date="2015" name="Nature">
        <title>rRNA introns, odd ribosomes, and small enigmatic genomes across a large radiation of phyla.</title>
        <authorList>
            <person name="Brown C.T."/>
            <person name="Hug L.A."/>
            <person name="Thomas B.C."/>
            <person name="Sharon I."/>
            <person name="Castelle C.J."/>
            <person name="Singh A."/>
            <person name="Wilkins M.J."/>
            <person name="Williams K.H."/>
            <person name="Banfield J.F."/>
        </authorList>
    </citation>
    <scope>NUCLEOTIDE SEQUENCE [LARGE SCALE GENOMIC DNA]</scope>
</reference>
<gene>
    <name evidence="3" type="ORF">UV11_C0010G0011</name>
</gene>
<feature type="transmembrane region" description="Helical" evidence="2">
    <location>
        <begin position="50"/>
        <end position="74"/>
    </location>
</feature>
<evidence type="ECO:0000313" key="3">
    <source>
        <dbReference type="EMBL" id="KKS48280.1"/>
    </source>
</evidence>
<dbReference type="EMBL" id="LCDF01000010">
    <property type="protein sequence ID" value="KKS48280.1"/>
    <property type="molecule type" value="Genomic_DNA"/>
</dbReference>
<comment type="caution">
    <text evidence="3">The sequence shown here is derived from an EMBL/GenBank/DDBJ whole genome shotgun (WGS) entry which is preliminary data.</text>
</comment>
<dbReference type="AlphaFoldDB" id="A0A0G0ZHS7"/>
<protein>
    <submittedName>
        <fullName evidence="3">Uncharacterized protein</fullName>
    </submittedName>
</protein>
<dbReference type="STRING" id="1618659.UV11_C0010G0011"/>
<name>A0A0G0ZHS7_9BACT</name>
<feature type="coiled-coil region" evidence="1">
    <location>
        <begin position="80"/>
        <end position="124"/>
    </location>
</feature>
<evidence type="ECO:0000313" key="4">
    <source>
        <dbReference type="Proteomes" id="UP000034036"/>
    </source>
</evidence>
<keyword evidence="2" id="KW-1133">Transmembrane helix</keyword>
<dbReference type="Proteomes" id="UP000034036">
    <property type="component" value="Unassembled WGS sequence"/>
</dbReference>
<keyword evidence="2" id="KW-0472">Membrane</keyword>
<keyword evidence="2" id="KW-0812">Transmembrane</keyword>
<accession>A0A0G0ZHS7</accession>
<evidence type="ECO:0000256" key="2">
    <source>
        <dbReference type="SAM" id="Phobius"/>
    </source>
</evidence>
<evidence type="ECO:0000256" key="1">
    <source>
        <dbReference type="SAM" id="Coils"/>
    </source>
</evidence>
<sequence>MKLIKFLDKLEDRIRKALSKRPIAYTFIGGVGIVLFWRGVWLVADDFEFMTGYVSILISTVILLLTGLFVSFFIGDELIIAGLKEEKKISEKTEEEINNEEMTLQELKKEIRLLTKKLGTIEKILKKQNGK</sequence>
<keyword evidence="1" id="KW-0175">Coiled coil</keyword>